<evidence type="ECO:0000256" key="4">
    <source>
        <dbReference type="ARBA" id="ARBA00023026"/>
    </source>
</evidence>
<evidence type="ECO:0000256" key="1">
    <source>
        <dbReference type="ARBA" id="ARBA00004613"/>
    </source>
</evidence>
<keyword evidence="3" id="KW-0964">Secreted</keyword>
<sequence>MKLGESGSPKGGCRGPGHGSQVYGRSTWFKGVWAIMYSWYFPKDSTSSGLGHRHDWEHVVIFIDNPDVPEPRILGVSASAHDGYKKYAPPPADTIDGTSVRINYEHAWPINHALDVTATPGGFQDLIMWDQMTDFARRGLNEASFGKANVPVNDGNFLGKLSISASPHLNLANTNNAELYKSVYGPQVL</sequence>
<dbReference type="InterPro" id="IPR008701">
    <property type="entry name" value="NPP1"/>
</dbReference>
<dbReference type="PANTHER" id="PTHR33657">
    <property type="entry name" value="DOMAIN PROTEIN, PUTATIVE (AFU_ORTHOLOGUE AFUA_5G00600)-RELATED"/>
    <property type="match status" value="1"/>
</dbReference>
<dbReference type="AlphaFoldDB" id="A0A9W6YFP9"/>
<comment type="caution">
    <text evidence="5">The sequence shown here is derived from an EMBL/GenBank/DDBJ whole genome shotgun (WGS) entry which is preliminary data.</text>
</comment>
<evidence type="ECO:0000313" key="6">
    <source>
        <dbReference type="Proteomes" id="UP001165083"/>
    </source>
</evidence>
<proteinExistence type="inferred from homology"/>
<comment type="subcellular location">
    <subcellularLocation>
        <location evidence="1">Secreted</location>
    </subcellularLocation>
</comment>
<evidence type="ECO:0000313" key="5">
    <source>
        <dbReference type="EMBL" id="GMF66304.1"/>
    </source>
</evidence>
<dbReference type="Pfam" id="PF05630">
    <property type="entry name" value="NPP1"/>
    <property type="match status" value="1"/>
</dbReference>
<name>A0A9W6YFP9_9STRA</name>
<organism evidence="5 6">
    <name type="scientific">Phytophthora lilii</name>
    <dbReference type="NCBI Taxonomy" id="2077276"/>
    <lineage>
        <taxon>Eukaryota</taxon>
        <taxon>Sar</taxon>
        <taxon>Stramenopiles</taxon>
        <taxon>Oomycota</taxon>
        <taxon>Peronosporomycetes</taxon>
        <taxon>Peronosporales</taxon>
        <taxon>Peronosporaceae</taxon>
        <taxon>Phytophthora</taxon>
    </lineage>
</organism>
<protein>
    <submittedName>
        <fullName evidence="5">Unnamed protein product</fullName>
    </submittedName>
</protein>
<dbReference type="GO" id="GO:0005576">
    <property type="term" value="C:extracellular region"/>
    <property type="evidence" value="ECO:0007669"/>
    <property type="project" value="UniProtKB-SubCell"/>
</dbReference>
<accession>A0A9W6YFP9</accession>
<keyword evidence="4" id="KW-0843">Virulence</keyword>
<evidence type="ECO:0000256" key="2">
    <source>
        <dbReference type="ARBA" id="ARBA00009520"/>
    </source>
</evidence>
<dbReference type="PANTHER" id="PTHR33657:SF8">
    <property type="entry name" value="DOMAIN PROTEIN, PUTATIVE (AFU_ORTHOLOGUE AFUA_5G00600)-RELATED"/>
    <property type="match status" value="1"/>
</dbReference>
<evidence type="ECO:0000256" key="3">
    <source>
        <dbReference type="ARBA" id="ARBA00022525"/>
    </source>
</evidence>
<dbReference type="OrthoDB" id="147163at2759"/>
<dbReference type="EMBL" id="BSXW01012595">
    <property type="protein sequence ID" value="GMF66304.1"/>
    <property type="molecule type" value="Genomic_DNA"/>
</dbReference>
<comment type="similarity">
    <text evidence="2">Belongs to the Necrosis inducing protein (NPP1) family.</text>
</comment>
<gene>
    <name evidence="5" type="ORF">Plil01_001878200</name>
</gene>
<reference evidence="5" key="1">
    <citation type="submission" date="2023-04" db="EMBL/GenBank/DDBJ databases">
        <title>Phytophthora lilii NBRC 32176.</title>
        <authorList>
            <person name="Ichikawa N."/>
            <person name="Sato H."/>
            <person name="Tonouchi N."/>
        </authorList>
    </citation>
    <scope>NUCLEOTIDE SEQUENCE</scope>
    <source>
        <strain evidence="5">NBRC 32176</strain>
    </source>
</reference>
<dbReference type="PIRSF" id="PIRSF029958">
    <property type="entry name" value="Necrosis-inducing_protein"/>
    <property type="match status" value="1"/>
</dbReference>
<dbReference type="Proteomes" id="UP001165083">
    <property type="component" value="Unassembled WGS sequence"/>
</dbReference>
<keyword evidence="6" id="KW-1185">Reference proteome</keyword>